<comment type="caution">
    <text evidence="10">The sequence shown here is derived from an EMBL/GenBank/DDBJ whole genome shotgun (WGS) entry which is preliminary data.</text>
</comment>
<keyword evidence="11" id="KW-1185">Reference proteome</keyword>
<evidence type="ECO:0000256" key="3">
    <source>
        <dbReference type="ARBA" id="ARBA00022448"/>
    </source>
</evidence>
<name>A0A135U445_9PEZI</name>
<keyword evidence="5" id="KW-0653">Protein transport</keyword>
<keyword evidence="6" id="KW-1133">Transmembrane helix</keyword>
<comment type="similarity">
    <text evidence="2">Belongs to the syntaxin family.</text>
</comment>
<evidence type="ECO:0000256" key="7">
    <source>
        <dbReference type="ARBA" id="ARBA00023054"/>
    </source>
</evidence>
<evidence type="ECO:0000256" key="9">
    <source>
        <dbReference type="SAM" id="MobiDB-lite"/>
    </source>
</evidence>
<dbReference type="GO" id="GO:0015031">
    <property type="term" value="P:protein transport"/>
    <property type="evidence" value="ECO:0007669"/>
    <property type="project" value="UniProtKB-KW"/>
</dbReference>
<reference evidence="10 11" key="1">
    <citation type="submission" date="2014-02" db="EMBL/GenBank/DDBJ databases">
        <title>The genome sequence of Colletotrichum nymphaeae SA-01.</title>
        <authorList>
            <person name="Baroncelli R."/>
            <person name="Thon M.R."/>
        </authorList>
    </citation>
    <scope>NUCLEOTIDE SEQUENCE [LARGE SCALE GENOMIC DNA]</scope>
    <source>
        <strain evidence="10 11">SA-01</strain>
    </source>
</reference>
<sequence>MDITPVFNDLLRKRNAPIITEKKLSLEAIDGFLKEAYRIVSLYQPPLSILENYVRQAYLSTAQPRKTHIHAAAAAQQRHLTDRDREEVDANAKQMLRELNASITALSEAELLRRETETAVIRKKYASRLGALGAWAAASDNDNSSSKGKTAEHAAAEARARTIEQHRDEVIQSLRLGLQRCGRTQQDMMEVRLTREMEKNRSVLAKAGGGGAMPELGGFYESMAKSAAANKGATGKAGLPPGEEGASSSYDPREGLTDEQIQMFEKGNQDMLQHYNSTLDKVRTAEKSLLEIAELQTLLVGNLATQSAHIEQLVADSENITADVGGGNKQLKKATQRPSAASISSILWLESQADIPMVGG</sequence>
<evidence type="ECO:0000256" key="2">
    <source>
        <dbReference type="ARBA" id="ARBA00009063"/>
    </source>
</evidence>
<keyword evidence="7" id="KW-0175">Coiled coil</keyword>
<evidence type="ECO:0000313" key="11">
    <source>
        <dbReference type="Proteomes" id="UP000070054"/>
    </source>
</evidence>
<gene>
    <name evidence="10" type="ORF">CNYM01_08285</name>
</gene>
<keyword evidence="4" id="KW-0812">Transmembrane</keyword>
<keyword evidence="3" id="KW-0813">Transport</keyword>
<feature type="region of interest" description="Disordered" evidence="9">
    <location>
        <begin position="232"/>
        <end position="253"/>
    </location>
</feature>
<dbReference type="GO" id="GO:0031201">
    <property type="term" value="C:SNARE complex"/>
    <property type="evidence" value="ECO:0007669"/>
    <property type="project" value="TreeGrafter"/>
</dbReference>
<evidence type="ECO:0000256" key="6">
    <source>
        <dbReference type="ARBA" id="ARBA00022989"/>
    </source>
</evidence>
<organism evidence="10 11">
    <name type="scientific">Colletotrichum nymphaeae SA-01</name>
    <dbReference type="NCBI Taxonomy" id="1460502"/>
    <lineage>
        <taxon>Eukaryota</taxon>
        <taxon>Fungi</taxon>
        <taxon>Dikarya</taxon>
        <taxon>Ascomycota</taxon>
        <taxon>Pezizomycotina</taxon>
        <taxon>Sordariomycetes</taxon>
        <taxon>Hypocreomycetidae</taxon>
        <taxon>Glomerellales</taxon>
        <taxon>Glomerellaceae</taxon>
        <taxon>Colletotrichum</taxon>
        <taxon>Colletotrichum acutatum species complex</taxon>
    </lineage>
</organism>
<evidence type="ECO:0000256" key="5">
    <source>
        <dbReference type="ARBA" id="ARBA00022927"/>
    </source>
</evidence>
<dbReference type="GO" id="GO:0006890">
    <property type="term" value="P:retrograde vesicle-mediated transport, Golgi to endoplasmic reticulum"/>
    <property type="evidence" value="ECO:0007669"/>
    <property type="project" value="TreeGrafter"/>
</dbReference>
<evidence type="ECO:0000313" key="10">
    <source>
        <dbReference type="EMBL" id="KXH55176.1"/>
    </source>
</evidence>
<comment type="subcellular location">
    <subcellularLocation>
        <location evidence="1">Membrane</location>
        <topology evidence="1">Single-pass type IV membrane protein</topology>
    </subcellularLocation>
</comment>
<keyword evidence="8" id="KW-0472">Membrane</keyword>
<protein>
    <submittedName>
        <fullName evidence="10">SNARE-complex protein Syntaxin-18</fullName>
    </submittedName>
</protein>
<accession>A0A135U445</accession>
<dbReference type="AlphaFoldDB" id="A0A135U445"/>
<dbReference type="OrthoDB" id="342981at2759"/>
<evidence type="ECO:0000256" key="8">
    <source>
        <dbReference type="ARBA" id="ARBA00023136"/>
    </source>
</evidence>
<proteinExistence type="inferred from homology"/>
<dbReference type="PANTHER" id="PTHR15959">
    <property type="entry name" value="SYNTAXIN-18"/>
    <property type="match status" value="1"/>
</dbReference>
<dbReference type="GO" id="GO:0005783">
    <property type="term" value="C:endoplasmic reticulum"/>
    <property type="evidence" value="ECO:0007669"/>
    <property type="project" value="TreeGrafter"/>
</dbReference>
<evidence type="ECO:0000256" key="4">
    <source>
        <dbReference type="ARBA" id="ARBA00022692"/>
    </source>
</evidence>
<evidence type="ECO:0000256" key="1">
    <source>
        <dbReference type="ARBA" id="ARBA00004211"/>
    </source>
</evidence>
<dbReference type="Proteomes" id="UP000070054">
    <property type="component" value="Unassembled WGS sequence"/>
</dbReference>
<dbReference type="EMBL" id="JEMN01000878">
    <property type="protein sequence ID" value="KXH55176.1"/>
    <property type="molecule type" value="Genomic_DNA"/>
</dbReference>
<dbReference type="PANTHER" id="PTHR15959:SF0">
    <property type="entry name" value="SYNTAXIN-18"/>
    <property type="match status" value="1"/>
</dbReference>